<protein>
    <submittedName>
        <fullName evidence="3">Uncharacterized protein</fullName>
    </submittedName>
</protein>
<feature type="region of interest" description="Disordered" evidence="1">
    <location>
        <begin position="347"/>
        <end position="369"/>
    </location>
</feature>
<dbReference type="Proteomes" id="UP000236305">
    <property type="component" value="Unassembled WGS sequence"/>
</dbReference>
<evidence type="ECO:0000313" key="4">
    <source>
        <dbReference type="Proteomes" id="UP000236305"/>
    </source>
</evidence>
<dbReference type="OrthoDB" id="4814600at2759"/>
<dbReference type="EMBL" id="RSDZ01000052">
    <property type="protein sequence ID" value="RXG46265.1"/>
    <property type="molecule type" value="Genomic_DNA"/>
</dbReference>
<evidence type="ECO:0000256" key="1">
    <source>
        <dbReference type="SAM" id="MobiDB-lite"/>
    </source>
</evidence>
<dbReference type="Proteomes" id="UP000288725">
    <property type="component" value="Chromosome 4"/>
</dbReference>
<proteinExistence type="predicted"/>
<evidence type="ECO:0000313" key="3">
    <source>
        <dbReference type="EMBL" id="RXG46265.1"/>
    </source>
</evidence>
<organism evidence="3 5">
    <name type="scientific">Verticillium dahliae</name>
    <name type="common">Verticillium wilt</name>
    <dbReference type="NCBI Taxonomy" id="27337"/>
    <lineage>
        <taxon>Eukaryota</taxon>
        <taxon>Fungi</taxon>
        <taxon>Dikarya</taxon>
        <taxon>Ascomycota</taxon>
        <taxon>Pezizomycotina</taxon>
        <taxon>Sordariomycetes</taxon>
        <taxon>Hypocreomycetidae</taxon>
        <taxon>Glomerellales</taxon>
        <taxon>Plectosphaerellaceae</taxon>
        <taxon>Verticillium</taxon>
    </lineage>
</organism>
<dbReference type="AlphaFoldDB" id="A0A2J8C0H3"/>
<dbReference type="OMA" id="EWINFRI"/>
<reference evidence="2 4" key="1">
    <citation type="submission" date="2017-12" db="EMBL/GenBank/DDBJ databases">
        <title>Comparative genomics yields insights into virulence evolution of Verticillium dahliae.</title>
        <authorList>
            <person name="Fan R."/>
            <person name="Armitage A.D."/>
            <person name="Cascant-Lopez E."/>
            <person name="Sobczyk M."/>
            <person name="Cockerton H.M."/>
            <person name="Harrison R.J."/>
        </authorList>
    </citation>
    <scope>NUCLEOTIDE SEQUENCE [LARGE SCALE GENOMIC DNA]</scope>
    <source>
        <strain evidence="2 4">12008</strain>
    </source>
</reference>
<reference evidence="3 5" key="2">
    <citation type="submission" date="2018-12" db="EMBL/GenBank/DDBJ databases">
        <title>Genome of Verticillium dahliae isolate Getta Getta.</title>
        <authorList>
            <person name="Gardiner D.M."/>
        </authorList>
    </citation>
    <scope>NUCLEOTIDE SEQUENCE [LARGE SCALE GENOMIC DNA]</scope>
    <source>
        <strain evidence="3 5">Getta Getta</strain>
    </source>
</reference>
<evidence type="ECO:0000313" key="5">
    <source>
        <dbReference type="Proteomes" id="UP000288725"/>
    </source>
</evidence>
<sequence>MGGFGPTDRALNIDPTIETNRAAERLKLASDELQTQAFGEYTFENLYPHMKPRVAAQFLVKHLCERAPLVAAASKRAQAACGARNSHTHRVPGQPSEGRPLDGLMDIERTLKLGRQRGTGFRALLESSKCFGYRFLDVKWINFRIPKSIEPLKEFGKELGSEVCDQNLRMVSKIILRPGYRGGIKVIEVEIDAIPWIVIEIRMDLAEVRGAAPKEFNPMPTTELRIAAPREKVSTMPIPEMGQAAREKCLRLKFCRDGVPLFLISRQAPLPAQSNTKGDFFHAANIPGLREEEGTKATELFWKRFDDSADSDRQIWAQVQHYMAMGYCVVDMDIEAPWAMVAGTKTRMLPPPPAVRSNSGKRPGRPKKI</sequence>
<gene>
    <name evidence="2" type="ORF">BJF96_g6229</name>
    <name evidence="3" type="ORF">VDGE_09996</name>
</gene>
<dbReference type="EMBL" id="MPSH01000020">
    <property type="protein sequence ID" value="PNH30498.1"/>
    <property type="molecule type" value="Genomic_DNA"/>
</dbReference>
<name>A0A2J8C0H3_VERDA</name>
<accession>A0A2J8C0H3</accession>
<evidence type="ECO:0000313" key="2">
    <source>
        <dbReference type="EMBL" id="PNH30498.1"/>
    </source>
</evidence>
<comment type="caution">
    <text evidence="3">The sequence shown here is derived from an EMBL/GenBank/DDBJ whole genome shotgun (WGS) entry which is preliminary data.</text>
</comment>